<evidence type="ECO:0000313" key="10">
    <source>
        <dbReference type="Proteomes" id="UP000824248"/>
    </source>
</evidence>
<dbReference type="InterPro" id="IPR037294">
    <property type="entry name" value="ABC_BtuC-like"/>
</dbReference>
<feature type="transmembrane region" description="Helical" evidence="8">
    <location>
        <begin position="567"/>
        <end position="593"/>
    </location>
</feature>
<evidence type="ECO:0000256" key="5">
    <source>
        <dbReference type="ARBA" id="ARBA00022692"/>
    </source>
</evidence>
<reference evidence="9" key="1">
    <citation type="journal article" date="2021" name="PeerJ">
        <title>Extensive microbial diversity within the chicken gut microbiome revealed by metagenomics and culture.</title>
        <authorList>
            <person name="Gilroy R."/>
            <person name="Ravi A."/>
            <person name="Getino M."/>
            <person name="Pursley I."/>
            <person name="Horton D.L."/>
            <person name="Alikhan N.F."/>
            <person name="Baker D."/>
            <person name="Gharbi K."/>
            <person name="Hall N."/>
            <person name="Watson M."/>
            <person name="Adriaenssens E.M."/>
            <person name="Foster-Nyarko E."/>
            <person name="Jarju S."/>
            <person name="Secka A."/>
            <person name="Antonio M."/>
            <person name="Oren A."/>
            <person name="Chaudhuri R.R."/>
            <person name="La Ragione R."/>
            <person name="Hildebrand F."/>
            <person name="Pallen M.J."/>
        </authorList>
    </citation>
    <scope>NUCLEOTIDE SEQUENCE</scope>
    <source>
        <strain evidence="9">1193</strain>
    </source>
</reference>
<evidence type="ECO:0000256" key="1">
    <source>
        <dbReference type="ARBA" id="ARBA00004651"/>
    </source>
</evidence>
<feature type="transmembrane region" description="Helical" evidence="8">
    <location>
        <begin position="59"/>
        <end position="80"/>
    </location>
</feature>
<comment type="subcellular location">
    <subcellularLocation>
        <location evidence="1">Cell membrane</location>
        <topology evidence="1">Multi-pass membrane protein</topology>
    </subcellularLocation>
</comment>
<name>A0A9D1WNT8_9GAMM</name>
<comment type="caution">
    <text evidence="9">The sequence shown here is derived from an EMBL/GenBank/DDBJ whole genome shotgun (WGS) entry which is preliminary data.</text>
</comment>
<dbReference type="NCBIfam" id="NF007866">
    <property type="entry name" value="PRK10577.1-2"/>
    <property type="match status" value="1"/>
</dbReference>
<dbReference type="SUPFAM" id="SSF81345">
    <property type="entry name" value="ABC transporter involved in vitamin B12 uptake, BtuC"/>
    <property type="match status" value="2"/>
</dbReference>
<evidence type="ECO:0000256" key="6">
    <source>
        <dbReference type="ARBA" id="ARBA00022989"/>
    </source>
</evidence>
<dbReference type="PANTHER" id="PTHR30472">
    <property type="entry name" value="FERRIC ENTEROBACTIN TRANSPORT SYSTEM PERMEASE PROTEIN"/>
    <property type="match status" value="1"/>
</dbReference>
<feature type="transmembrane region" description="Helical" evidence="8">
    <location>
        <begin position="516"/>
        <end position="536"/>
    </location>
</feature>
<keyword evidence="6 8" id="KW-1133">Transmembrane helix</keyword>
<keyword evidence="5 8" id="KW-0812">Transmembrane</keyword>
<feature type="transmembrane region" description="Helical" evidence="8">
    <location>
        <begin position="605"/>
        <end position="626"/>
    </location>
</feature>
<keyword evidence="7 8" id="KW-0472">Membrane</keyword>
<evidence type="ECO:0000256" key="7">
    <source>
        <dbReference type="ARBA" id="ARBA00023136"/>
    </source>
</evidence>
<sequence length="657" mass="69507">MKPVRWPHTGPLRICLALGLIVVASATWQLSPPGFVESIRALLYVAPDIPESLVFHYSWWPRLVMSLLAGGGLALAGNLMQQVLRNPLASPTTLGVASGANLALLATTLLAPGWLVAGREWVALAGGIGAMVVVFTLTWHRALAPMVVILAGLVINLYAGALSMVLLLFHQEKLKGLLIWGAGSLAQDGWQDVAFLAPRMLLSALLIWLLLRPLALLELDDASAGSLGVSFRFLRLVGLGLAVFITACVVSVVGVIGFIGLAAPNMVRLAGARRLGSRLTWSTLLGALLLAGTDLLLQHFSHALPTLIPTGATTAALGTPLLLWLIPRLRLNSEPPRDNAAPTPPHPSPRRLSLTLATTLLVSGFLALMLGQLEHGWSLTLDWQILQWRTPRLLAAAASGVMLAVAGTIIQRLTANPMASPELLGISGGCAIAVIIAIYVLSAPNNLVLVSMGTLGALVCMAVLLKINHQSGFRPEQLLLTGVAITALFDAVRTIMLAGGDPRGQQVIAWLSGSTYYVDLTSSLVVVLLACLLGLAAHFFTRWLDILPLGHATAASLGIGVKHARLALLGLVALLTATATLVVGPLSFVGLLAPHMARMAGFQRAHWHLLGAALMGALLMVIADWLGRQWLFPDEIPAGLVASLIGGAYFMWGLRRC</sequence>
<evidence type="ECO:0000313" key="9">
    <source>
        <dbReference type="EMBL" id="HIX62314.1"/>
    </source>
</evidence>
<feature type="transmembrane region" description="Helical" evidence="8">
    <location>
        <begin position="543"/>
        <end position="561"/>
    </location>
</feature>
<feature type="transmembrane region" description="Helical" evidence="8">
    <location>
        <begin position="121"/>
        <end position="139"/>
    </location>
</feature>
<feature type="transmembrane region" description="Helical" evidence="8">
    <location>
        <begin position="92"/>
        <end position="115"/>
    </location>
</feature>
<dbReference type="GO" id="GO:0022857">
    <property type="term" value="F:transmembrane transporter activity"/>
    <property type="evidence" value="ECO:0007669"/>
    <property type="project" value="InterPro"/>
</dbReference>
<dbReference type="AlphaFoldDB" id="A0A9D1WNT8"/>
<feature type="transmembrane region" description="Helical" evidence="8">
    <location>
        <begin position="638"/>
        <end position="654"/>
    </location>
</feature>
<feature type="transmembrane region" description="Helical" evidence="8">
    <location>
        <begin position="447"/>
        <end position="465"/>
    </location>
</feature>
<gene>
    <name evidence="9" type="primary">fhuB</name>
    <name evidence="9" type="ORF">H9854_08805</name>
</gene>
<accession>A0A9D1WNT8</accession>
<evidence type="ECO:0000256" key="8">
    <source>
        <dbReference type="SAM" id="Phobius"/>
    </source>
</evidence>
<dbReference type="PANTHER" id="PTHR30472:SF37">
    <property type="entry name" value="FE(3+) DICITRATE TRANSPORT SYSTEM PERMEASE PROTEIN FECD-RELATED"/>
    <property type="match status" value="1"/>
</dbReference>
<organism evidence="9 10">
    <name type="scientific">Candidatus Halomonas stercoripullorum</name>
    <dbReference type="NCBI Taxonomy" id="2838617"/>
    <lineage>
        <taxon>Bacteria</taxon>
        <taxon>Pseudomonadati</taxon>
        <taxon>Pseudomonadota</taxon>
        <taxon>Gammaproteobacteria</taxon>
        <taxon>Oceanospirillales</taxon>
        <taxon>Halomonadaceae</taxon>
        <taxon>Halomonas</taxon>
    </lineage>
</organism>
<dbReference type="Gene3D" id="1.10.3470.10">
    <property type="entry name" value="ABC transporter involved in vitamin B12 uptake, BtuC"/>
    <property type="match status" value="2"/>
</dbReference>
<reference evidence="9" key="2">
    <citation type="submission" date="2021-04" db="EMBL/GenBank/DDBJ databases">
        <authorList>
            <person name="Gilroy R."/>
        </authorList>
    </citation>
    <scope>NUCLEOTIDE SEQUENCE</scope>
    <source>
        <strain evidence="9">1193</strain>
    </source>
</reference>
<protein>
    <submittedName>
        <fullName evidence="9">Fe(3+)-hydroxamate ABC transporter permease FhuB</fullName>
    </submittedName>
</protein>
<feature type="transmembrane region" description="Helical" evidence="8">
    <location>
        <begin position="279"/>
        <end position="297"/>
    </location>
</feature>
<evidence type="ECO:0000256" key="2">
    <source>
        <dbReference type="ARBA" id="ARBA00007935"/>
    </source>
</evidence>
<dbReference type="CDD" id="cd06550">
    <property type="entry name" value="TM_ABC_iron-siderophores_like"/>
    <property type="match status" value="2"/>
</dbReference>
<dbReference type="Proteomes" id="UP000824248">
    <property type="component" value="Unassembled WGS sequence"/>
</dbReference>
<feature type="transmembrane region" description="Helical" evidence="8">
    <location>
        <begin position="12"/>
        <end position="30"/>
    </location>
</feature>
<evidence type="ECO:0000256" key="3">
    <source>
        <dbReference type="ARBA" id="ARBA00022448"/>
    </source>
</evidence>
<dbReference type="GO" id="GO:0033214">
    <property type="term" value="P:siderophore-iron import into cell"/>
    <property type="evidence" value="ECO:0007669"/>
    <property type="project" value="TreeGrafter"/>
</dbReference>
<feature type="transmembrane region" description="Helical" evidence="8">
    <location>
        <begin position="352"/>
        <end position="373"/>
    </location>
</feature>
<keyword evidence="3" id="KW-0813">Transport</keyword>
<dbReference type="Pfam" id="PF01032">
    <property type="entry name" value="FecCD"/>
    <property type="match status" value="2"/>
</dbReference>
<feature type="transmembrane region" description="Helical" evidence="8">
    <location>
        <begin position="393"/>
        <end position="411"/>
    </location>
</feature>
<evidence type="ECO:0000256" key="4">
    <source>
        <dbReference type="ARBA" id="ARBA00022475"/>
    </source>
</evidence>
<feature type="transmembrane region" description="Helical" evidence="8">
    <location>
        <begin position="423"/>
        <end position="441"/>
    </location>
</feature>
<feature type="transmembrane region" description="Helical" evidence="8">
    <location>
        <begin position="477"/>
        <end position="496"/>
    </location>
</feature>
<dbReference type="EMBL" id="DXFC01000264">
    <property type="protein sequence ID" value="HIX62314.1"/>
    <property type="molecule type" value="Genomic_DNA"/>
</dbReference>
<feature type="transmembrane region" description="Helical" evidence="8">
    <location>
        <begin position="146"/>
        <end position="169"/>
    </location>
</feature>
<feature type="transmembrane region" description="Helical" evidence="8">
    <location>
        <begin position="232"/>
        <end position="259"/>
    </location>
</feature>
<comment type="similarity">
    <text evidence="2">Belongs to the binding-protein-dependent transport system permease family. FecCD subfamily.</text>
</comment>
<keyword evidence="4" id="KW-1003">Cell membrane</keyword>
<dbReference type="InterPro" id="IPR000522">
    <property type="entry name" value="ABC_transptr_permease_BtuC"/>
</dbReference>
<dbReference type="GO" id="GO:0005886">
    <property type="term" value="C:plasma membrane"/>
    <property type="evidence" value="ECO:0007669"/>
    <property type="project" value="UniProtKB-SubCell"/>
</dbReference>
<proteinExistence type="inferred from homology"/>